<reference evidence="8 9" key="1">
    <citation type="submission" date="2017-05" db="EMBL/GenBank/DDBJ databases">
        <title>Genomic insights into alkan degradation activity of Oleiphilus messinensis.</title>
        <authorList>
            <person name="Kozyavkin S.A."/>
            <person name="Slesarev A.I."/>
            <person name="Golyshin P.N."/>
            <person name="Korzhenkov A."/>
            <person name="Golyshina O.N."/>
            <person name="Toshchakov S.V."/>
        </authorList>
    </citation>
    <scope>NUCLEOTIDE SEQUENCE [LARGE SCALE GENOMIC DNA]</scope>
    <source>
        <strain evidence="8 9">ME102</strain>
    </source>
</reference>
<feature type="transmembrane region" description="Helical" evidence="6">
    <location>
        <begin position="36"/>
        <end position="54"/>
    </location>
</feature>
<evidence type="ECO:0000313" key="8">
    <source>
        <dbReference type="EMBL" id="ARU55796.1"/>
    </source>
</evidence>
<evidence type="ECO:0000256" key="4">
    <source>
        <dbReference type="ARBA" id="ARBA00022989"/>
    </source>
</evidence>
<dbReference type="KEGG" id="ome:OLMES_1721"/>
<dbReference type="InterPro" id="IPR037185">
    <property type="entry name" value="EmrE-like"/>
</dbReference>
<dbReference type="InterPro" id="IPR000620">
    <property type="entry name" value="EamA_dom"/>
</dbReference>
<dbReference type="Gene3D" id="1.10.3730.20">
    <property type="match status" value="1"/>
</dbReference>
<evidence type="ECO:0000256" key="3">
    <source>
        <dbReference type="ARBA" id="ARBA00022692"/>
    </source>
</evidence>
<proteinExistence type="predicted"/>
<feature type="transmembrane region" description="Helical" evidence="6">
    <location>
        <begin position="216"/>
        <end position="236"/>
    </location>
</feature>
<keyword evidence="3 6" id="KW-0812">Transmembrane</keyword>
<keyword evidence="5 6" id="KW-0472">Membrane</keyword>
<feature type="transmembrane region" description="Helical" evidence="6">
    <location>
        <begin position="92"/>
        <end position="111"/>
    </location>
</feature>
<dbReference type="Pfam" id="PF00892">
    <property type="entry name" value="EamA"/>
    <property type="match status" value="2"/>
</dbReference>
<evidence type="ECO:0000313" key="9">
    <source>
        <dbReference type="Proteomes" id="UP000196027"/>
    </source>
</evidence>
<organism evidence="8 9">
    <name type="scientific">Oleiphilus messinensis</name>
    <dbReference type="NCBI Taxonomy" id="141451"/>
    <lineage>
        <taxon>Bacteria</taxon>
        <taxon>Pseudomonadati</taxon>
        <taxon>Pseudomonadota</taxon>
        <taxon>Gammaproteobacteria</taxon>
        <taxon>Oceanospirillales</taxon>
        <taxon>Oleiphilaceae</taxon>
        <taxon>Oleiphilus</taxon>
    </lineage>
</organism>
<dbReference type="OrthoDB" id="8370318at2"/>
<comment type="subcellular location">
    <subcellularLocation>
        <location evidence="1">Cell membrane</location>
        <topology evidence="1">Multi-pass membrane protein</topology>
    </subcellularLocation>
</comment>
<feature type="transmembrane region" description="Helical" evidence="6">
    <location>
        <begin position="157"/>
        <end position="178"/>
    </location>
</feature>
<sequence length="301" mass="32895">MHNNLLKADLLLVLVTVLAAAGWIFSKEALVAVAPFAFLAIRFVLAALTLAVIRPRSVLELTAPQWKWSLLSGLTFALAICIWIKGLSTTSYLGEGAFITSMAVLLVPLVSKFLFKELVPLSAWVALPIAVLGLAFLTLADRPSITNAPAGVPISQIYFLAAAICFAFHFVFTTYVVGKVPAHPLTMIHLFMVGCVSGVLAWNAEQWDGTWNAWGLDIWAWILASAWLATCMRFFIQTYAQGLAPASHAAVILILEPVLTTLAAWLWFSESLSAAQILGCSLIFGALIVNRWRYVVRILKH</sequence>
<protein>
    <submittedName>
        <fullName evidence="8">DMT family permease</fullName>
    </submittedName>
</protein>
<feature type="transmembrane region" description="Helical" evidence="6">
    <location>
        <begin position="118"/>
        <end position="137"/>
    </location>
</feature>
<name>A0A1Y0I7R0_9GAMM</name>
<feature type="transmembrane region" description="Helical" evidence="6">
    <location>
        <begin position="185"/>
        <end position="204"/>
    </location>
</feature>
<dbReference type="PANTHER" id="PTHR42920">
    <property type="entry name" value="OS03G0707200 PROTEIN-RELATED"/>
    <property type="match status" value="1"/>
</dbReference>
<dbReference type="PANTHER" id="PTHR42920:SF5">
    <property type="entry name" value="EAMA DOMAIN-CONTAINING PROTEIN"/>
    <property type="match status" value="1"/>
</dbReference>
<keyword evidence="9" id="KW-1185">Reference proteome</keyword>
<dbReference type="SUPFAM" id="SSF103481">
    <property type="entry name" value="Multidrug resistance efflux transporter EmrE"/>
    <property type="match status" value="2"/>
</dbReference>
<evidence type="ECO:0000256" key="1">
    <source>
        <dbReference type="ARBA" id="ARBA00004651"/>
    </source>
</evidence>
<keyword evidence="2" id="KW-1003">Cell membrane</keyword>
<gene>
    <name evidence="8" type="ORF">OLMES_1721</name>
</gene>
<feature type="transmembrane region" description="Helical" evidence="6">
    <location>
        <begin position="274"/>
        <end position="292"/>
    </location>
</feature>
<keyword evidence="4 6" id="KW-1133">Transmembrane helix</keyword>
<feature type="domain" description="EamA" evidence="7">
    <location>
        <begin position="156"/>
        <end position="289"/>
    </location>
</feature>
<dbReference type="RefSeq" id="WP_087460860.1">
    <property type="nucleotide sequence ID" value="NZ_CP021425.1"/>
</dbReference>
<dbReference type="InterPro" id="IPR051258">
    <property type="entry name" value="Diverse_Substrate_Transporter"/>
</dbReference>
<accession>A0A1Y0I7R0</accession>
<evidence type="ECO:0000256" key="5">
    <source>
        <dbReference type="ARBA" id="ARBA00023136"/>
    </source>
</evidence>
<feature type="transmembrane region" description="Helical" evidence="6">
    <location>
        <begin position="248"/>
        <end position="268"/>
    </location>
</feature>
<feature type="transmembrane region" description="Helical" evidence="6">
    <location>
        <begin position="66"/>
        <end position="86"/>
    </location>
</feature>
<dbReference type="EMBL" id="CP021425">
    <property type="protein sequence ID" value="ARU55796.1"/>
    <property type="molecule type" value="Genomic_DNA"/>
</dbReference>
<dbReference type="Proteomes" id="UP000196027">
    <property type="component" value="Chromosome"/>
</dbReference>
<evidence type="ECO:0000256" key="6">
    <source>
        <dbReference type="SAM" id="Phobius"/>
    </source>
</evidence>
<dbReference type="AlphaFoldDB" id="A0A1Y0I7R0"/>
<evidence type="ECO:0000256" key="2">
    <source>
        <dbReference type="ARBA" id="ARBA00022475"/>
    </source>
</evidence>
<feature type="domain" description="EamA" evidence="7">
    <location>
        <begin position="7"/>
        <end position="138"/>
    </location>
</feature>
<dbReference type="GO" id="GO:0005886">
    <property type="term" value="C:plasma membrane"/>
    <property type="evidence" value="ECO:0007669"/>
    <property type="project" value="UniProtKB-SubCell"/>
</dbReference>
<evidence type="ECO:0000259" key="7">
    <source>
        <dbReference type="Pfam" id="PF00892"/>
    </source>
</evidence>